<feature type="transmembrane region" description="Helical" evidence="1">
    <location>
        <begin position="125"/>
        <end position="145"/>
    </location>
</feature>
<feature type="transmembrane region" description="Helical" evidence="1">
    <location>
        <begin position="201"/>
        <end position="225"/>
    </location>
</feature>
<evidence type="ECO:0000313" key="3">
    <source>
        <dbReference type="Proteomes" id="UP000305921"/>
    </source>
</evidence>
<protein>
    <submittedName>
        <fullName evidence="2">Uncharacterized protein</fullName>
    </submittedName>
</protein>
<feature type="transmembrane region" description="Helical" evidence="1">
    <location>
        <begin position="73"/>
        <end position="95"/>
    </location>
</feature>
<name>A0A5R9EBI8_9ACTN</name>
<proteinExistence type="predicted"/>
<dbReference type="OrthoDB" id="3532123at2"/>
<sequence length="234" mass="24183">MRWAGAATGLTVNALITFSPDPDVDLLYGFPVFGLCVMAGVFAADVIARPSPGRRRAAEVTPRRIRDYVPRSLTAALAAQALALLVLLVLAATTASADTDGRPRRALSVTCPAGTHLLSPWPGPYYAWPAVGGLALGTVACALLLRRVTARSGNDDQRRISARAAVGAWGVLVTAPLFAVCVTMGLVVLSLPCGGAMMDVALSGLALAALTSALTAGHCLGVLLLPQAYIKDRP</sequence>
<organism evidence="2 3">
    <name type="scientific">Streptomyces marianii</name>
    <dbReference type="NCBI Taxonomy" id="1817406"/>
    <lineage>
        <taxon>Bacteria</taxon>
        <taxon>Bacillati</taxon>
        <taxon>Actinomycetota</taxon>
        <taxon>Actinomycetes</taxon>
        <taxon>Kitasatosporales</taxon>
        <taxon>Streptomycetaceae</taxon>
        <taxon>Streptomyces</taxon>
    </lineage>
</organism>
<feature type="transmembrane region" description="Helical" evidence="1">
    <location>
        <begin position="30"/>
        <end position="48"/>
    </location>
</feature>
<evidence type="ECO:0000313" key="2">
    <source>
        <dbReference type="EMBL" id="TLQ47551.1"/>
    </source>
</evidence>
<dbReference type="EMBL" id="VAWE01000001">
    <property type="protein sequence ID" value="TLQ47551.1"/>
    <property type="molecule type" value="Genomic_DNA"/>
</dbReference>
<evidence type="ECO:0000256" key="1">
    <source>
        <dbReference type="SAM" id="Phobius"/>
    </source>
</evidence>
<keyword evidence="3" id="KW-1185">Reference proteome</keyword>
<comment type="caution">
    <text evidence="2">The sequence shown here is derived from an EMBL/GenBank/DDBJ whole genome shotgun (WGS) entry which is preliminary data.</text>
</comment>
<dbReference type="Proteomes" id="UP000305921">
    <property type="component" value="Unassembled WGS sequence"/>
</dbReference>
<accession>A0A5R9EBI8</accession>
<keyword evidence="1" id="KW-0812">Transmembrane</keyword>
<feature type="transmembrane region" description="Helical" evidence="1">
    <location>
        <begin position="166"/>
        <end position="189"/>
    </location>
</feature>
<reference evidence="2 3" key="1">
    <citation type="submission" date="2019-05" db="EMBL/GenBank/DDBJ databases">
        <title>Streptomyces marianii sp. nov., a novel marine actinomycete from southern coast of India.</title>
        <authorList>
            <person name="Iniyan A.M."/>
            <person name="Wink J."/>
            <person name="Ramprasad E."/>
            <person name="Ramana C.V."/>
            <person name="Bunk B."/>
            <person name="Sproer C."/>
            <person name="Joseph F.-J.R.S."/>
            <person name="Vincent S.G.P."/>
        </authorList>
    </citation>
    <scope>NUCLEOTIDE SEQUENCE [LARGE SCALE GENOMIC DNA]</scope>
    <source>
        <strain evidence="2 3">ICN19</strain>
    </source>
</reference>
<keyword evidence="1" id="KW-1133">Transmembrane helix</keyword>
<keyword evidence="1" id="KW-0472">Membrane</keyword>
<dbReference type="AlphaFoldDB" id="A0A5R9EBI8"/>
<gene>
    <name evidence="2" type="ORF">FEF34_35540</name>
</gene>